<sequence>MICLLNSGVVKAQIIPDSTLPVNSSITIDSDISIIKGGTRAGSNLLHSFDQFSIPTGKTVYFNNAGDIQNIISRVTGKSISNIDGLLRANGAANLFLLNPNGIIFGSNASLNIGGSFLASTASSLKFANGTEFSTTETQTTPLLTVSAPIGLNLKSNSGEIRVQGSGHTLGISSLFSPISGAGASNNGLRVLPQKTLALIGGKIALEGGNLTAPGGRVELGSVDNGIVTLNPITSGWVFGYEGLQNFQNIELSKQALVDTSGFGNSAIQLVGKQISFTEGSVALIQNQGAQAGSGINIQASNLLQLNGTSPDGTIPSGIEVETLGGSAGDVVVSTKYLSFEDGGAINSKTFTEANASNILLNASESIEVKGFSIIKPTASIASGVGSYTFSTGTSGKIVINTSQFTALDGGTITSGTFSTGTGGDLIISADRSVELSGFNPIFSSPAQASVVAYGSGNSGDLKITSPQVRLYNTGIIASYTFSSGNSGKVTIEASNFVNVTTPTKLEALSYNSMSGIGSYAVSPPPSIQQVLGLSSEVSGAAGSIEIKTGQFSLSNGSVTVSNLGTGSAGNIDIDANIVSLKNNSSISAATALADGGNIFIRANYVQLLDSIISASASNSQAAYHLLGIEFPYSLAPTGTGNGGNVNINTTFLTGSGNSSIKANAFEGRGGNIRINARGLFLSADSFFSATSQLGVDGTVDNNGFYYHPSDLKAVPVIVTETPNIVSGCAAQSGTGSDMLIVASNSPPPKFDEHLDSQPIWQKNSISSKSDELSSKLQLSTIKETTEIVEAQSWVIDSRGNVELVAIAPNQATPDSFFSTIPCTSVDSVAEFSHPSNIVKR</sequence>
<dbReference type="Proteomes" id="UP001199525">
    <property type="component" value="Unassembled WGS sequence"/>
</dbReference>
<dbReference type="Gene3D" id="2.160.20.10">
    <property type="entry name" value="Single-stranded right-handed beta-helix, Pectin lyase-like"/>
    <property type="match status" value="2"/>
</dbReference>
<dbReference type="InterPro" id="IPR008638">
    <property type="entry name" value="FhaB/CdiA-like_TPS"/>
</dbReference>
<organism evidence="2 3">
    <name type="scientific">Nostoc favosum CHAB5714</name>
    <dbReference type="NCBI Taxonomy" id="2780399"/>
    <lineage>
        <taxon>Bacteria</taxon>
        <taxon>Bacillati</taxon>
        <taxon>Cyanobacteriota</taxon>
        <taxon>Cyanophyceae</taxon>
        <taxon>Nostocales</taxon>
        <taxon>Nostocaceae</taxon>
        <taxon>Nostoc</taxon>
        <taxon>Nostoc favosum</taxon>
    </lineage>
</organism>
<accession>A0ABS8ILB6</accession>
<dbReference type="NCBIfam" id="TIGR01901">
    <property type="entry name" value="adhes_NPXG"/>
    <property type="match status" value="1"/>
</dbReference>
<dbReference type="InterPro" id="IPR012334">
    <property type="entry name" value="Pectin_lyas_fold"/>
</dbReference>
<protein>
    <submittedName>
        <fullName evidence="2">Filamentous hemagglutinin N-terminal domain-containing protein</fullName>
    </submittedName>
</protein>
<dbReference type="SMART" id="SM00912">
    <property type="entry name" value="Haemagg_act"/>
    <property type="match status" value="1"/>
</dbReference>
<dbReference type="EMBL" id="JAIVFQ010000140">
    <property type="protein sequence ID" value="MCC5604605.1"/>
    <property type="molecule type" value="Genomic_DNA"/>
</dbReference>
<evidence type="ECO:0000313" key="2">
    <source>
        <dbReference type="EMBL" id="MCC5604605.1"/>
    </source>
</evidence>
<name>A0ABS8ILB6_9NOSO</name>
<dbReference type="InterPro" id="IPR011050">
    <property type="entry name" value="Pectin_lyase_fold/virulence"/>
</dbReference>
<dbReference type="Pfam" id="PF05860">
    <property type="entry name" value="TPS"/>
    <property type="match status" value="1"/>
</dbReference>
<keyword evidence="3" id="KW-1185">Reference proteome</keyword>
<feature type="domain" description="Filamentous haemagglutinin FhaB/tRNA nuclease CdiA-like TPS" evidence="1">
    <location>
        <begin position="17"/>
        <end position="128"/>
    </location>
</feature>
<evidence type="ECO:0000259" key="1">
    <source>
        <dbReference type="SMART" id="SM00912"/>
    </source>
</evidence>
<evidence type="ECO:0000313" key="3">
    <source>
        <dbReference type="Proteomes" id="UP001199525"/>
    </source>
</evidence>
<gene>
    <name evidence="2" type="ORF">LC586_37055</name>
</gene>
<reference evidence="2 3" key="1">
    <citation type="journal article" date="2021" name="Microorganisms">
        <title>Genome Evolution of Filamentous Cyanobacterium Nostoc Species: From Facultative Symbiosis to Free Living.</title>
        <authorList>
            <person name="Huo D."/>
            <person name="Li H."/>
            <person name="Cai F."/>
            <person name="Guo X."/>
            <person name="Qiao Z."/>
            <person name="Wang W."/>
            <person name="Yu G."/>
            <person name="Li R."/>
        </authorList>
    </citation>
    <scope>NUCLEOTIDE SEQUENCE [LARGE SCALE GENOMIC DNA]</scope>
    <source>
        <strain evidence="2 3">CHAB 5714</strain>
    </source>
</reference>
<comment type="caution">
    <text evidence="2">The sequence shown here is derived from an EMBL/GenBank/DDBJ whole genome shotgun (WGS) entry which is preliminary data.</text>
</comment>
<proteinExistence type="predicted"/>
<dbReference type="RefSeq" id="WP_229490570.1">
    <property type="nucleotide sequence ID" value="NZ_JAIVFQ010000140.1"/>
</dbReference>
<dbReference type="SUPFAM" id="SSF51126">
    <property type="entry name" value="Pectin lyase-like"/>
    <property type="match status" value="2"/>
</dbReference>